<dbReference type="Proteomes" id="UP000034164">
    <property type="component" value="Unassembled WGS sequence"/>
</dbReference>
<proteinExistence type="predicted"/>
<dbReference type="OrthoDB" id="5397330at2759"/>
<reference evidence="3" key="1">
    <citation type="journal article" date="2015" name="PLoS Genet.">
        <title>The dynamic genome and transcriptome of the human fungal pathogen Blastomyces and close relative Emmonsia.</title>
        <authorList>
            <person name="Munoz J.F."/>
            <person name="Gauthier G.M."/>
            <person name="Desjardins C.A."/>
            <person name="Gallo J.E."/>
            <person name="Holder J."/>
            <person name="Sullivan T.D."/>
            <person name="Marty A.J."/>
            <person name="Carmen J.C."/>
            <person name="Chen Z."/>
            <person name="Ding L."/>
            <person name="Gujja S."/>
            <person name="Magrini V."/>
            <person name="Misas E."/>
            <person name="Mitreva M."/>
            <person name="Priest M."/>
            <person name="Saif S."/>
            <person name="Whiston E.A."/>
            <person name="Young S."/>
            <person name="Zeng Q."/>
            <person name="Goldman W.E."/>
            <person name="Mardis E.R."/>
            <person name="Taylor J.W."/>
            <person name="McEwen J.G."/>
            <person name="Clay O.K."/>
            <person name="Klein B.S."/>
            <person name="Cuomo C.A."/>
        </authorList>
    </citation>
    <scope>NUCLEOTIDE SEQUENCE [LARGE SCALE GENOMIC DNA]</scope>
    <source>
        <strain evidence="3">UAMH 3008</strain>
    </source>
</reference>
<feature type="region of interest" description="Disordered" evidence="1">
    <location>
        <begin position="1"/>
        <end position="67"/>
    </location>
</feature>
<comment type="caution">
    <text evidence="2">The sequence shown here is derived from an EMBL/GenBank/DDBJ whole genome shotgun (WGS) entry which is preliminary data.</text>
</comment>
<organism evidence="2 3">
    <name type="scientific">[Emmonsia] crescens</name>
    <dbReference type="NCBI Taxonomy" id="73230"/>
    <lineage>
        <taxon>Eukaryota</taxon>
        <taxon>Fungi</taxon>
        <taxon>Dikarya</taxon>
        <taxon>Ascomycota</taxon>
        <taxon>Pezizomycotina</taxon>
        <taxon>Eurotiomycetes</taxon>
        <taxon>Eurotiomycetidae</taxon>
        <taxon>Onygenales</taxon>
        <taxon>Ajellomycetaceae</taxon>
        <taxon>Emergomyces</taxon>
    </lineage>
</organism>
<protein>
    <submittedName>
        <fullName evidence="2">Uncharacterized protein</fullName>
    </submittedName>
</protein>
<gene>
    <name evidence="2" type="ORF">EMCG_08536</name>
</gene>
<dbReference type="EMBL" id="LCZI01000605">
    <property type="protein sequence ID" value="KKZ65629.1"/>
    <property type="molecule type" value="Genomic_DNA"/>
</dbReference>
<name>A0A0G2J481_9EURO</name>
<dbReference type="AlphaFoldDB" id="A0A0G2J481"/>
<evidence type="ECO:0000313" key="3">
    <source>
        <dbReference type="Proteomes" id="UP000034164"/>
    </source>
</evidence>
<evidence type="ECO:0000256" key="1">
    <source>
        <dbReference type="SAM" id="MobiDB-lite"/>
    </source>
</evidence>
<evidence type="ECO:0000313" key="2">
    <source>
        <dbReference type="EMBL" id="KKZ65629.1"/>
    </source>
</evidence>
<accession>A0A0G2J481</accession>
<dbReference type="VEuPathDB" id="FungiDB:EMCG_08536"/>
<sequence>MPQFRNFFPKRPAVNIVPASDEPPAVPNAAGNGQDGAQRPSLTLRRSADGQPNEYKMSVVNDSGVYLPPSPTEKKSFWHKSSSQNTRNLVDENEPFSISRESFDSYRRSFDISARSPISLSDTGASRTSLDSRFSRLTTPRSTISGHTFEPPPKSPYEVREHELEKEHEQEHEQFVDVGLNEDTKPKKKGFFARFGDNAMMITTNATTAGTVTGTGTGGVESADNSRPTSSHLSLGFYLPGRKREQSGGVGAGAGGFQAAELGSMKIPVSADVK</sequence>